<evidence type="ECO:0000313" key="10">
    <source>
        <dbReference type="Proteomes" id="UP001335729"/>
    </source>
</evidence>
<dbReference type="PANTHER" id="PTHR43386:SF23">
    <property type="entry name" value="ABC TRANSPORTER"/>
    <property type="match status" value="1"/>
</dbReference>
<comment type="subcellular location">
    <subcellularLocation>
        <location evidence="1 7">Cell membrane</location>
        <topology evidence="1 7">Multi-pass membrane protein</topology>
    </subcellularLocation>
</comment>
<dbReference type="PANTHER" id="PTHR43386">
    <property type="entry name" value="OLIGOPEPTIDE TRANSPORT SYSTEM PERMEASE PROTEIN APPC"/>
    <property type="match status" value="1"/>
</dbReference>
<dbReference type="SUPFAM" id="SSF161098">
    <property type="entry name" value="MetI-like"/>
    <property type="match status" value="1"/>
</dbReference>
<dbReference type="InterPro" id="IPR035906">
    <property type="entry name" value="MetI-like_sf"/>
</dbReference>
<dbReference type="EMBL" id="JAZDUE010000002">
    <property type="protein sequence ID" value="MEE4022235.1"/>
    <property type="molecule type" value="Genomic_DNA"/>
</dbReference>
<keyword evidence="2 7" id="KW-0813">Transport</keyword>
<evidence type="ECO:0000256" key="6">
    <source>
        <dbReference type="ARBA" id="ARBA00023136"/>
    </source>
</evidence>
<feature type="domain" description="ABC transmembrane type-1" evidence="8">
    <location>
        <begin position="80"/>
        <end position="270"/>
    </location>
</feature>
<evidence type="ECO:0000256" key="4">
    <source>
        <dbReference type="ARBA" id="ARBA00022692"/>
    </source>
</evidence>
<dbReference type="InterPro" id="IPR050366">
    <property type="entry name" value="BP-dependent_transpt_permease"/>
</dbReference>
<feature type="transmembrane region" description="Helical" evidence="7">
    <location>
        <begin position="248"/>
        <end position="270"/>
    </location>
</feature>
<evidence type="ECO:0000256" key="7">
    <source>
        <dbReference type="RuleBase" id="RU363032"/>
    </source>
</evidence>
<keyword evidence="4 7" id="KW-0812">Transmembrane</keyword>
<evidence type="ECO:0000313" key="9">
    <source>
        <dbReference type="EMBL" id="MEE4022235.1"/>
    </source>
</evidence>
<keyword evidence="3" id="KW-1003">Cell membrane</keyword>
<evidence type="ECO:0000256" key="1">
    <source>
        <dbReference type="ARBA" id="ARBA00004651"/>
    </source>
</evidence>
<keyword evidence="6 7" id="KW-0472">Membrane</keyword>
<proteinExistence type="inferred from homology"/>
<evidence type="ECO:0000259" key="8">
    <source>
        <dbReference type="PROSITE" id="PS50928"/>
    </source>
</evidence>
<gene>
    <name evidence="9" type="ORF">V1Y59_04010</name>
</gene>
<keyword evidence="10" id="KW-1185">Reference proteome</keyword>
<dbReference type="Proteomes" id="UP001335729">
    <property type="component" value="Unassembled WGS sequence"/>
</dbReference>
<dbReference type="PROSITE" id="PS50928">
    <property type="entry name" value="ABC_TM1"/>
    <property type="match status" value="1"/>
</dbReference>
<evidence type="ECO:0000256" key="5">
    <source>
        <dbReference type="ARBA" id="ARBA00022989"/>
    </source>
</evidence>
<evidence type="ECO:0000256" key="3">
    <source>
        <dbReference type="ARBA" id="ARBA00022475"/>
    </source>
</evidence>
<sequence length="286" mass="29808">MTAPPGTRRVTAPGRWRFRARLLAPWIVLGVVAVIAVGWPLIAGQQSPDFADSLRAPGDEHFLGTDHSGYDLGVRTAQGLQISLVIAAACAVLATLLGLIIGIGSVTAGGWIDAVVMRVVDGVNALPHLVVGVVIAAMWRGEPIAIIASIALTHWPAVARVVRAELLDNTSAGWIESARLAGASRTFIATHHLLPAVTGQALVTMTVLLPHAVWHETTLSFLGVGLSPDEASLGTLLGQARGDVLSGAWWTLAVPGIALMITALACAAAASSLRRVTLPPTGEVWR</sequence>
<comment type="caution">
    <text evidence="9">The sequence shown here is derived from an EMBL/GenBank/DDBJ whole genome shotgun (WGS) entry which is preliminary data.</text>
</comment>
<dbReference type="Gene3D" id="1.10.3720.10">
    <property type="entry name" value="MetI-like"/>
    <property type="match status" value="1"/>
</dbReference>
<feature type="transmembrane region" description="Helical" evidence="7">
    <location>
        <begin position="193"/>
        <end position="214"/>
    </location>
</feature>
<comment type="similarity">
    <text evidence="7">Belongs to the binding-protein-dependent transport system permease family.</text>
</comment>
<dbReference type="CDD" id="cd06261">
    <property type="entry name" value="TM_PBP2"/>
    <property type="match status" value="1"/>
</dbReference>
<evidence type="ECO:0000256" key="2">
    <source>
        <dbReference type="ARBA" id="ARBA00022448"/>
    </source>
</evidence>
<keyword evidence="5 7" id="KW-1133">Transmembrane helix</keyword>
<accession>A0ABU7MPI0</accession>
<reference evidence="9 10" key="1">
    <citation type="submission" date="2024-01" db="EMBL/GenBank/DDBJ databases">
        <title>Draft genome sequence of Gordonia sp. PKS22-38.</title>
        <authorList>
            <person name="Suphannarot A."/>
            <person name="Mingma R."/>
        </authorList>
    </citation>
    <scope>NUCLEOTIDE SEQUENCE [LARGE SCALE GENOMIC DNA]</scope>
    <source>
        <strain evidence="9 10">PKS22-38</strain>
    </source>
</reference>
<protein>
    <submittedName>
        <fullName evidence="9">ABC transporter permease</fullName>
    </submittedName>
</protein>
<feature type="transmembrane region" description="Helical" evidence="7">
    <location>
        <begin position="80"/>
        <end position="103"/>
    </location>
</feature>
<name>A0ABU7MPI0_9ACTN</name>
<organism evidence="9 10">
    <name type="scientific">Gordonia prachuapensis</name>
    <dbReference type="NCBI Taxonomy" id="3115651"/>
    <lineage>
        <taxon>Bacteria</taxon>
        <taxon>Bacillati</taxon>
        <taxon>Actinomycetota</taxon>
        <taxon>Actinomycetes</taxon>
        <taxon>Mycobacteriales</taxon>
        <taxon>Gordoniaceae</taxon>
        <taxon>Gordonia</taxon>
    </lineage>
</organism>
<feature type="transmembrane region" description="Helical" evidence="7">
    <location>
        <begin position="21"/>
        <end position="42"/>
    </location>
</feature>
<dbReference type="RefSeq" id="WP_330503539.1">
    <property type="nucleotide sequence ID" value="NZ_JAZDUE010000002.1"/>
</dbReference>
<dbReference type="Pfam" id="PF00528">
    <property type="entry name" value="BPD_transp_1"/>
    <property type="match status" value="1"/>
</dbReference>
<dbReference type="InterPro" id="IPR000515">
    <property type="entry name" value="MetI-like"/>
</dbReference>